<accession>A0A164X457</accession>
<sequence length="324" mass="36129">MTRRRAREGMREMGYRRGWMIIMKGVRDDDWSGPNLRTESPTFAAANRFNVQLKVAHEYILVTQVTRIQIGPKYYNSSPNRCSMGTRNSSGIKRWVQVSEETCPLDRFPIPVPVKFLADGVPVPVKPPKDRYLALVVAVQLNCGHNLEVLGELSYSSTPVTWSFCLLGPCPASDVNGLGGGRLKASIVDFNGSLPNIDASTLSTQTRSPIPRAKSILAVFTHFEYHGDHPGKRAVNYRYHASGRQARIIPTFLTIFSFVDPSYIGFKQQLSSHVAQRIRTSSECLLHLAGMCILLSIPINSGDDTSIKAEKELWTPHACKRVQL</sequence>
<keyword evidence="2" id="KW-1185">Reference proteome</keyword>
<dbReference type="AlphaFoldDB" id="A0A164X457"/>
<evidence type="ECO:0000313" key="1">
    <source>
        <dbReference type="EMBL" id="KZS95617.1"/>
    </source>
</evidence>
<dbReference type="Proteomes" id="UP000076722">
    <property type="component" value="Unassembled WGS sequence"/>
</dbReference>
<gene>
    <name evidence="1" type="ORF">SISNIDRAFT_464611</name>
</gene>
<dbReference type="EMBL" id="KV419401">
    <property type="protein sequence ID" value="KZS95617.1"/>
    <property type="molecule type" value="Genomic_DNA"/>
</dbReference>
<evidence type="ECO:0000313" key="2">
    <source>
        <dbReference type="Proteomes" id="UP000076722"/>
    </source>
</evidence>
<reference evidence="1 2" key="1">
    <citation type="journal article" date="2016" name="Mol. Biol. Evol.">
        <title>Comparative Genomics of Early-Diverging Mushroom-Forming Fungi Provides Insights into the Origins of Lignocellulose Decay Capabilities.</title>
        <authorList>
            <person name="Nagy L.G."/>
            <person name="Riley R."/>
            <person name="Tritt A."/>
            <person name="Adam C."/>
            <person name="Daum C."/>
            <person name="Floudas D."/>
            <person name="Sun H."/>
            <person name="Yadav J.S."/>
            <person name="Pangilinan J."/>
            <person name="Larsson K.H."/>
            <person name="Matsuura K."/>
            <person name="Barry K."/>
            <person name="Labutti K."/>
            <person name="Kuo R."/>
            <person name="Ohm R.A."/>
            <person name="Bhattacharya S.S."/>
            <person name="Shirouzu T."/>
            <person name="Yoshinaga Y."/>
            <person name="Martin F.M."/>
            <person name="Grigoriev I.V."/>
            <person name="Hibbett D.S."/>
        </authorList>
    </citation>
    <scope>NUCLEOTIDE SEQUENCE [LARGE SCALE GENOMIC DNA]</scope>
    <source>
        <strain evidence="1 2">HHB9708</strain>
    </source>
</reference>
<protein>
    <submittedName>
        <fullName evidence="1">Uncharacterized protein</fullName>
    </submittedName>
</protein>
<organism evidence="1 2">
    <name type="scientific">Sistotremastrum niveocremeum HHB9708</name>
    <dbReference type="NCBI Taxonomy" id="1314777"/>
    <lineage>
        <taxon>Eukaryota</taxon>
        <taxon>Fungi</taxon>
        <taxon>Dikarya</taxon>
        <taxon>Basidiomycota</taxon>
        <taxon>Agaricomycotina</taxon>
        <taxon>Agaricomycetes</taxon>
        <taxon>Sistotremastrales</taxon>
        <taxon>Sistotremastraceae</taxon>
        <taxon>Sertulicium</taxon>
        <taxon>Sertulicium niveocremeum</taxon>
    </lineage>
</organism>
<name>A0A164X457_9AGAM</name>
<proteinExistence type="predicted"/>